<dbReference type="SMART" id="SM00256">
    <property type="entry name" value="FBOX"/>
    <property type="match status" value="1"/>
</dbReference>
<dbReference type="InterPro" id="IPR001810">
    <property type="entry name" value="F-box_dom"/>
</dbReference>
<dbReference type="VEuPathDB" id="FungiDB:ATEG_05638"/>
<dbReference type="Proteomes" id="UP000452235">
    <property type="component" value="Unassembled WGS sequence"/>
</dbReference>
<dbReference type="InterPro" id="IPR036047">
    <property type="entry name" value="F-box-like_dom_sf"/>
</dbReference>
<dbReference type="OrthoDB" id="4449513at2759"/>
<dbReference type="AlphaFoldDB" id="A0A5M3Z7G2"/>
<accession>A0A5M3Z7G2</accession>
<comment type="caution">
    <text evidence="1">The sequence shown here is derived from an EMBL/GenBank/DDBJ whole genome shotgun (WGS) entry which is preliminary data.</text>
</comment>
<dbReference type="PROSITE" id="PS50181">
    <property type="entry name" value="FBOX"/>
    <property type="match status" value="1"/>
</dbReference>
<gene>
    <name evidence="1" type="ORF">ATEIFO6365_0007001100</name>
</gene>
<sequence>MLTLPPEIIHHVLSFLSPDSSLAPYARVNKQWQMLVEKITFSSLHLIPARLPDLLRFVSASSRRRSYVRKIELLAILPEYSIPARGGVETADEQRRNDESFTRAIHSLLDILSSWPDNCHLTLRIFARSPSDLNGEPDMAKRKKRLLYKRRGNDLLDLRYHHSYLRLSALEHTLPSVRAIVHLVVIGDISYSDYRRIAPAAVSGIISCLPRLRTVNGVLCDNERNMMERRSLRDEFGISLTQWPASIQHLHLKYRGDPPANENRPPPRLSEKGTDALCLALNHLSQQLVTVELKDITIGTELFWPSDAALVSPPRWPHLTHFTVVYGSATTCGQWLFDRDPRSKVKNYEHERPYEDLAEDWPDPRVPAEQDYPVDLFRTKPAPVLSELYRSAGLAAQQMPLLQQMVLVAQVRASRLECPETTAVPQAEHWFRYLRTSNLAQWVGFSEFHPTEEVLDTWRDVGKSHGLEQMKFENMGFVSCPSLLIRDYGDIDFLDEYKTEENGYTLWDEA</sequence>
<protein>
    <submittedName>
        <fullName evidence="1">Uncharacterized protein</fullName>
    </submittedName>
</protein>
<organism evidence="1 2">
    <name type="scientific">Aspergillus terreus</name>
    <dbReference type="NCBI Taxonomy" id="33178"/>
    <lineage>
        <taxon>Eukaryota</taxon>
        <taxon>Fungi</taxon>
        <taxon>Dikarya</taxon>
        <taxon>Ascomycota</taxon>
        <taxon>Pezizomycotina</taxon>
        <taxon>Eurotiomycetes</taxon>
        <taxon>Eurotiomycetidae</taxon>
        <taxon>Eurotiales</taxon>
        <taxon>Aspergillaceae</taxon>
        <taxon>Aspergillus</taxon>
        <taxon>Aspergillus subgen. Circumdati</taxon>
    </lineage>
</organism>
<dbReference type="Pfam" id="PF12937">
    <property type="entry name" value="F-box-like"/>
    <property type="match status" value="1"/>
</dbReference>
<name>A0A5M3Z7G2_ASPTE</name>
<dbReference type="SUPFAM" id="SSF81383">
    <property type="entry name" value="F-box domain"/>
    <property type="match status" value="1"/>
</dbReference>
<dbReference type="EMBL" id="BLJY01000007">
    <property type="protein sequence ID" value="GFF17462.1"/>
    <property type="molecule type" value="Genomic_DNA"/>
</dbReference>
<proteinExistence type="predicted"/>
<evidence type="ECO:0000313" key="1">
    <source>
        <dbReference type="EMBL" id="GFF17462.1"/>
    </source>
</evidence>
<evidence type="ECO:0000313" key="2">
    <source>
        <dbReference type="Proteomes" id="UP000452235"/>
    </source>
</evidence>
<keyword evidence="2" id="KW-1185">Reference proteome</keyword>
<dbReference type="Gene3D" id="1.20.1280.50">
    <property type="match status" value="1"/>
</dbReference>
<reference evidence="1 2" key="1">
    <citation type="submission" date="2020-01" db="EMBL/GenBank/DDBJ databases">
        <title>Aspergillus terreus IFO 6365 whole genome shotgun sequence.</title>
        <authorList>
            <person name="Kanamasa S."/>
            <person name="Takahashi H."/>
        </authorList>
    </citation>
    <scope>NUCLEOTIDE SEQUENCE [LARGE SCALE GENOMIC DNA]</scope>
    <source>
        <strain evidence="1 2">IFO 6365</strain>
    </source>
</reference>